<organism evidence="3 4">
    <name type="scientific">Tigriopus californicus</name>
    <name type="common">Marine copepod</name>
    <dbReference type="NCBI Taxonomy" id="6832"/>
    <lineage>
        <taxon>Eukaryota</taxon>
        <taxon>Metazoa</taxon>
        <taxon>Ecdysozoa</taxon>
        <taxon>Arthropoda</taxon>
        <taxon>Crustacea</taxon>
        <taxon>Multicrustacea</taxon>
        <taxon>Hexanauplia</taxon>
        <taxon>Copepoda</taxon>
        <taxon>Harpacticoida</taxon>
        <taxon>Harpacticidae</taxon>
        <taxon>Tigriopus</taxon>
    </lineage>
</organism>
<gene>
    <name evidence="3" type="ORF">TCAL_01162</name>
</gene>
<proteinExistence type="predicted"/>
<accession>A0A553NY59</accession>
<comment type="caution">
    <text evidence="3">The sequence shown here is derived from an EMBL/GenBank/DDBJ whole genome shotgun (WGS) entry which is preliminary data.</text>
</comment>
<protein>
    <submittedName>
        <fullName evidence="3">Uncharacterized protein</fullName>
    </submittedName>
</protein>
<feature type="region of interest" description="Disordered" evidence="1">
    <location>
        <begin position="413"/>
        <end position="475"/>
    </location>
</feature>
<keyword evidence="4" id="KW-1185">Reference proteome</keyword>
<keyword evidence="2" id="KW-0472">Membrane</keyword>
<keyword evidence="2" id="KW-0812">Transmembrane</keyword>
<evidence type="ECO:0000256" key="2">
    <source>
        <dbReference type="SAM" id="Phobius"/>
    </source>
</evidence>
<dbReference type="OrthoDB" id="6382820at2759"/>
<feature type="transmembrane region" description="Helical" evidence="2">
    <location>
        <begin position="186"/>
        <end position="207"/>
    </location>
</feature>
<dbReference type="EMBL" id="VCGU01000009">
    <property type="protein sequence ID" value="TRY70364.1"/>
    <property type="molecule type" value="Genomic_DNA"/>
</dbReference>
<evidence type="ECO:0000313" key="4">
    <source>
        <dbReference type="Proteomes" id="UP000318571"/>
    </source>
</evidence>
<feature type="compositionally biased region" description="Polar residues" evidence="1">
    <location>
        <begin position="523"/>
        <end position="544"/>
    </location>
</feature>
<evidence type="ECO:0000313" key="3">
    <source>
        <dbReference type="EMBL" id="TRY70364.1"/>
    </source>
</evidence>
<feature type="transmembrane region" description="Helical" evidence="2">
    <location>
        <begin position="63"/>
        <end position="85"/>
    </location>
</feature>
<keyword evidence="2" id="KW-1133">Transmembrane helix</keyword>
<dbReference type="Proteomes" id="UP000318571">
    <property type="component" value="Chromosome 9"/>
</dbReference>
<dbReference type="OMA" id="HREANAH"/>
<reference evidence="3 4" key="1">
    <citation type="journal article" date="2018" name="Nat. Ecol. Evol.">
        <title>Genomic signatures of mitonuclear coevolution across populations of Tigriopus californicus.</title>
        <authorList>
            <person name="Barreto F.S."/>
            <person name="Watson E.T."/>
            <person name="Lima T.G."/>
            <person name="Willett C.S."/>
            <person name="Edmands S."/>
            <person name="Li W."/>
            <person name="Burton R.S."/>
        </authorList>
    </citation>
    <scope>NUCLEOTIDE SEQUENCE [LARGE SCALE GENOMIC DNA]</scope>
    <source>
        <strain evidence="3 4">San Diego</strain>
    </source>
</reference>
<feature type="region of interest" description="Disordered" evidence="1">
    <location>
        <begin position="23"/>
        <end position="44"/>
    </location>
</feature>
<feature type="region of interest" description="Disordered" evidence="1">
    <location>
        <begin position="276"/>
        <end position="327"/>
    </location>
</feature>
<name>A0A553NY59_TIGCA</name>
<feature type="transmembrane region" description="Helical" evidence="2">
    <location>
        <begin position="97"/>
        <end position="115"/>
    </location>
</feature>
<dbReference type="AlphaFoldDB" id="A0A553NY59"/>
<feature type="transmembrane region" description="Helical" evidence="2">
    <location>
        <begin position="122"/>
        <end position="145"/>
    </location>
</feature>
<sequence>MHTIGTNEGVAMKKRVTMNMTPVMGHNRPYPRSPRSKVNSTKEDLSYNQAEGRNKFLPKRATYVLSILKLICGCSLVVLGALALYMKASYSRTASGVWGGIVVIISGVLGTFTAKMNGFRPYVFFFFISCVLAIITDVLVTIYAATGLARDSGYPGGFILDDYTGDLIPVSQVNIPAREKAMVVNLLLIVMGVFEILFTLPCFIICLREICQCYDEEYVLSKHREANAHPLQASNEWLMSWLGHHQNQVFYSASSGIPYRKIHPYPIYNQSPPPYVMVQSDHSRQGSNRIHRHSPRDHQPPPDRSSSHGQARPRRTTSTPRSSDRKSAMLAHYTPLEVYAPPPTHYYYAPPPSYHSPGSNLSQRSLPALVPVHAPSSHSQMGVPPTHQPPPHTWFYGSAPEDYEAYLEGRPFSRRKRARDQEPYPKMEAARRHPRVRSSRVPPPNEPFSEEQMYRRVKKKKNKNLGPTDSDLDKTYTGLDRELAEEFIEQTMDPTLVLNRSGNLQHSVRTAPSTASLAGGVPQGSTVSASNSQFNPRMSTFSANDSEEAW</sequence>
<evidence type="ECO:0000256" key="1">
    <source>
        <dbReference type="SAM" id="MobiDB-lite"/>
    </source>
</evidence>
<feature type="region of interest" description="Disordered" evidence="1">
    <location>
        <begin position="513"/>
        <end position="550"/>
    </location>
</feature>
<feature type="compositionally biased region" description="Basic and acidic residues" evidence="1">
    <location>
        <begin position="419"/>
        <end position="431"/>
    </location>
</feature>